<keyword evidence="1" id="KW-0805">Transcription regulation</keyword>
<dbReference type="InterPro" id="IPR009057">
    <property type="entry name" value="Homeodomain-like_sf"/>
</dbReference>
<dbReference type="PRINTS" id="PR00455">
    <property type="entry name" value="HTHTETR"/>
</dbReference>
<dbReference type="InterPro" id="IPR001647">
    <property type="entry name" value="HTH_TetR"/>
</dbReference>
<dbReference type="PANTHER" id="PTHR47506">
    <property type="entry name" value="TRANSCRIPTIONAL REGULATORY PROTEIN"/>
    <property type="match status" value="1"/>
</dbReference>
<dbReference type="RefSeq" id="WP_123826202.1">
    <property type="nucleotide sequence ID" value="NZ_RKMF01000015.1"/>
</dbReference>
<evidence type="ECO:0000256" key="4">
    <source>
        <dbReference type="PROSITE-ProRule" id="PRU00335"/>
    </source>
</evidence>
<dbReference type="SUPFAM" id="SSF46689">
    <property type="entry name" value="Homeodomain-like"/>
    <property type="match status" value="1"/>
</dbReference>
<sequence length="193" mass="20647">MGRAQSFDTDTVVRAALGVFWELGFEAASLPDLERATGLNRSSLYNSFGNKRGLFDAAVEDYLDRVVRPRLAPLTGRDVAPEAVVDYLRQLRASLATPGSLPARFGCLLVSVAGAPLGQDDVVRGVISGYRTEMLAAMTRGVQAHAPDLSDEELRQQAETTAGLIIAALAMARVDRDAALASLDAALWHLGNH</sequence>
<comment type="caution">
    <text evidence="6">The sequence shown here is derived from an EMBL/GenBank/DDBJ whole genome shotgun (WGS) entry which is preliminary data.</text>
</comment>
<keyword evidence="2 4" id="KW-0238">DNA-binding</keyword>
<name>A0A3N3ZPL5_9MICC</name>
<dbReference type="PROSITE" id="PS50977">
    <property type="entry name" value="HTH_TETR_2"/>
    <property type="match status" value="1"/>
</dbReference>
<gene>
    <name evidence="6" type="ORF">EDL96_11360</name>
</gene>
<dbReference type="Gene3D" id="1.10.357.10">
    <property type="entry name" value="Tetracycline Repressor, domain 2"/>
    <property type="match status" value="1"/>
</dbReference>
<evidence type="ECO:0000313" key="7">
    <source>
        <dbReference type="Proteomes" id="UP000270616"/>
    </source>
</evidence>
<evidence type="ECO:0000256" key="3">
    <source>
        <dbReference type="ARBA" id="ARBA00023163"/>
    </source>
</evidence>
<organism evidence="6 7">
    <name type="scientific">Kocuria soli</name>
    <dbReference type="NCBI Taxonomy" id="2485125"/>
    <lineage>
        <taxon>Bacteria</taxon>
        <taxon>Bacillati</taxon>
        <taxon>Actinomycetota</taxon>
        <taxon>Actinomycetes</taxon>
        <taxon>Micrococcales</taxon>
        <taxon>Micrococcaceae</taxon>
        <taxon>Kocuria</taxon>
    </lineage>
</organism>
<evidence type="ECO:0000259" key="5">
    <source>
        <dbReference type="PROSITE" id="PS50977"/>
    </source>
</evidence>
<protein>
    <submittedName>
        <fullName evidence="6">TetR/AcrR family transcriptional regulator</fullName>
    </submittedName>
</protein>
<keyword evidence="3" id="KW-0804">Transcription</keyword>
<dbReference type="Pfam" id="PF00440">
    <property type="entry name" value="TetR_N"/>
    <property type="match status" value="1"/>
</dbReference>
<dbReference type="EMBL" id="RKMF01000015">
    <property type="protein sequence ID" value="ROZ62055.1"/>
    <property type="molecule type" value="Genomic_DNA"/>
</dbReference>
<dbReference type="OrthoDB" id="3784817at2"/>
<evidence type="ECO:0000256" key="2">
    <source>
        <dbReference type="ARBA" id="ARBA00023125"/>
    </source>
</evidence>
<evidence type="ECO:0000313" key="6">
    <source>
        <dbReference type="EMBL" id="ROZ62055.1"/>
    </source>
</evidence>
<evidence type="ECO:0000256" key="1">
    <source>
        <dbReference type="ARBA" id="ARBA00023015"/>
    </source>
</evidence>
<feature type="domain" description="HTH tetR-type" evidence="5">
    <location>
        <begin position="6"/>
        <end position="66"/>
    </location>
</feature>
<keyword evidence="7" id="KW-1185">Reference proteome</keyword>
<dbReference type="GO" id="GO:0003677">
    <property type="term" value="F:DNA binding"/>
    <property type="evidence" value="ECO:0007669"/>
    <property type="project" value="UniProtKB-UniRule"/>
</dbReference>
<dbReference type="AlphaFoldDB" id="A0A3N3ZPL5"/>
<dbReference type="SUPFAM" id="SSF48498">
    <property type="entry name" value="Tetracyclin repressor-like, C-terminal domain"/>
    <property type="match status" value="1"/>
</dbReference>
<reference evidence="6 7" key="1">
    <citation type="submission" date="2018-10" db="EMBL/GenBank/DDBJ databases">
        <title>Kocuria sp. M5W7-7, whole genome shotgun sequence.</title>
        <authorList>
            <person name="Tuo L."/>
        </authorList>
    </citation>
    <scope>NUCLEOTIDE SEQUENCE [LARGE SCALE GENOMIC DNA]</scope>
    <source>
        <strain evidence="6 7">M5W7-7</strain>
    </source>
</reference>
<dbReference type="PANTHER" id="PTHR47506:SF1">
    <property type="entry name" value="HTH-TYPE TRANSCRIPTIONAL REGULATOR YJDC"/>
    <property type="match status" value="1"/>
</dbReference>
<dbReference type="Proteomes" id="UP000270616">
    <property type="component" value="Unassembled WGS sequence"/>
</dbReference>
<proteinExistence type="predicted"/>
<dbReference type="InterPro" id="IPR036271">
    <property type="entry name" value="Tet_transcr_reg_TetR-rel_C_sf"/>
</dbReference>
<feature type="DNA-binding region" description="H-T-H motif" evidence="4">
    <location>
        <begin position="29"/>
        <end position="48"/>
    </location>
</feature>
<accession>A0A3N3ZPL5</accession>